<evidence type="ECO:0000256" key="1">
    <source>
        <dbReference type="ARBA" id="ARBA00023125"/>
    </source>
</evidence>
<dbReference type="GO" id="GO:0003700">
    <property type="term" value="F:DNA-binding transcription factor activity"/>
    <property type="evidence" value="ECO:0007669"/>
    <property type="project" value="TreeGrafter"/>
</dbReference>
<dbReference type="OrthoDB" id="5177743at2"/>
<feature type="DNA-binding region" description="H-T-H motif" evidence="2">
    <location>
        <begin position="30"/>
        <end position="49"/>
    </location>
</feature>
<keyword evidence="5" id="KW-1185">Reference proteome</keyword>
<dbReference type="InterPro" id="IPR050109">
    <property type="entry name" value="HTH-type_TetR-like_transc_reg"/>
</dbReference>
<proteinExistence type="predicted"/>
<dbReference type="EMBL" id="FPCG01000023">
    <property type="protein sequence ID" value="SFV25165.1"/>
    <property type="molecule type" value="Genomic_DNA"/>
</dbReference>
<evidence type="ECO:0000313" key="4">
    <source>
        <dbReference type="EMBL" id="SFV25165.1"/>
    </source>
</evidence>
<evidence type="ECO:0000256" key="2">
    <source>
        <dbReference type="PROSITE-ProRule" id="PRU00335"/>
    </source>
</evidence>
<dbReference type="Proteomes" id="UP000198881">
    <property type="component" value="Unassembled WGS sequence"/>
</dbReference>
<gene>
    <name evidence="4" type="ORF">SAMN04487966_1233</name>
</gene>
<dbReference type="PRINTS" id="PR00455">
    <property type="entry name" value="HTHTETR"/>
</dbReference>
<dbReference type="RefSeq" id="WP_091699731.1">
    <property type="nucleotide sequence ID" value="NZ_FPCG01000023.1"/>
</dbReference>
<dbReference type="InterPro" id="IPR009057">
    <property type="entry name" value="Homeodomain-like_sf"/>
</dbReference>
<reference evidence="4 5" key="1">
    <citation type="submission" date="2016-10" db="EMBL/GenBank/DDBJ databases">
        <authorList>
            <person name="de Groot N.N."/>
        </authorList>
    </citation>
    <scope>NUCLEOTIDE SEQUENCE [LARGE SCALE GENOMIC DNA]</scope>
    <source>
        <strain evidence="4 5">CGMCC 1.7054</strain>
    </source>
</reference>
<dbReference type="Gene3D" id="1.10.357.10">
    <property type="entry name" value="Tetracycline Repressor, domain 2"/>
    <property type="match status" value="1"/>
</dbReference>
<protein>
    <submittedName>
        <fullName evidence="4">Transcriptional regulator, TetR family</fullName>
    </submittedName>
</protein>
<accession>A0A1I7MT97</accession>
<dbReference type="PANTHER" id="PTHR30055">
    <property type="entry name" value="HTH-TYPE TRANSCRIPTIONAL REGULATOR RUTR"/>
    <property type="match status" value="1"/>
</dbReference>
<organism evidence="4 5">
    <name type="scientific">Micrococcus terreus</name>
    <dbReference type="NCBI Taxonomy" id="574650"/>
    <lineage>
        <taxon>Bacteria</taxon>
        <taxon>Bacillati</taxon>
        <taxon>Actinomycetota</taxon>
        <taxon>Actinomycetes</taxon>
        <taxon>Micrococcales</taxon>
        <taxon>Micrococcaceae</taxon>
        <taxon>Micrococcus</taxon>
    </lineage>
</organism>
<feature type="domain" description="HTH tetR-type" evidence="3">
    <location>
        <begin position="7"/>
        <end position="67"/>
    </location>
</feature>
<evidence type="ECO:0000313" key="5">
    <source>
        <dbReference type="Proteomes" id="UP000198881"/>
    </source>
</evidence>
<keyword evidence="1 2" id="KW-0238">DNA-binding</keyword>
<dbReference type="Pfam" id="PF00440">
    <property type="entry name" value="TetR_N"/>
    <property type="match status" value="1"/>
</dbReference>
<dbReference type="AlphaFoldDB" id="A0A1I7MT97"/>
<dbReference type="SUPFAM" id="SSF46689">
    <property type="entry name" value="Homeodomain-like"/>
    <property type="match status" value="1"/>
</dbReference>
<name>A0A1I7MT97_9MICC</name>
<sequence length="193" mass="21292">MARPKNPQRTSDLLDAAAQVLQERGIAGVTLRPLAAELGVSPRTLLYHFGSKEKLITQAIRHLRHQQPTLAKALAPDQQPSTGAVALGEVVRSMWEEQKQEQARHFLALYFELAALAIRDPDTYGTMLHELDHEWTDAITSHLQTRGLDAHEAASRMTMLMIRYRGALHYGLVTGDWDAADAAIHAAVGATDV</sequence>
<dbReference type="PANTHER" id="PTHR30055:SF235">
    <property type="entry name" value="TRANSCRIPTIONAL REGULATORY PROTEIN"/>
    <property type="match status" value="1"/>
</dbReference>
<dbReference type="PROSITE" id="PS50977">
    <property type="entry name" value="HTH_TETR_2"/>
    <property type="match status" value="1"/>
</dbReference>
<evidence type="ECO:0000259" key="3">
    <source>
        <dbReference type="PROSITE" id="PS50977"/>
    </source>
</evidence>
<dbReference type="InterPro" id="IPR001647">
    <property type="entry name" value="HTH_TetR"/>
</dbReference>
<dbReference type="GO" id="GO:0000976">
    <property type="term" value="F:transcription cis-regulatory region binding"/>
    <property type="evidence" value="ECO:0007669"/>
    <property type="project" value="TreeGrafter"/>
</dbReference>